<proteinExistence type="inferred from homology"/>
<comment type="caution">
    <text evidence="10">The sequence shown here is derived from an EMBL/GenBank/DDBJ whole genome shotgun (WGS) entry which is preliminary data.</text>
</comment>
<organism evidence="10 11">
    <name type="scientific">Arthrobacter parietis</name>
    <dbReference type="NCBI Taxonomy" id="271434"/>
    <lineage>
        <taxon>Bacteria</taxon>
        <taxon>Bacillati</taxon>
        <taxon>Actinomycetota</taxon>
        <taxon>Actinomycetes</taxon>
        <taxon>Micrococcales</taxon>
        <taxon>Micrococcaceae</taxon>
        <taxon>Arthrobacter</taxon>
    </lineage>
</organism>
<dbReference type="InterPro" id="IPR050194">
    <property type="entry name" value="Glycosyltransferase_grp1"/>
</dbReference>
<evidence type="ECO:0000259" key="9">
    <source>
        <dbReference type="Pfam" id="PF13439"/>
    </source>
</evidence>
<dbReference type="SUPFAM" id="SSF53756">
    <property type="entry name" value="UDP-Glycosyltransferase/glycogen phosphorylase"/>
    <property type="match status" value="1"/>
</dbReference>
<evidence type="ECO:0000256" key="7">
    <source>
        <dbReference type="NCBIfam" id="TIGR03449"/>
    </source>
</evidence>
<dbReference type="EC" id="2.4.1.250" evidence="7"/>
<keyword evidence="3" id="KW-0808">Transferase</keyword>
<name>A0ABN3AT56_9MICC</name>
<evidence type="ECO:0000256" key="2">
    <source>
        <dbReference type="ARBA" id="ARBA00022676"/>
    </source>
</evidence>
<evidence type="ECO:0000256" key="6">
    <source>
        <dbReference type="ARBA" id="ARBA00048131"/>
    </source>
</evidence>
<evidence type="ECO:0000256" key="1">
    <source>
        <dbReference type="ARBA" id="ARBA00008449"/>
    </source>
</evidence>
<reference evidence="10 11" key="1">
    <citation type="journal article" date="2019" name="Int. J. Syst. Evol. Microbiol.">
        <title>The Global Catalogue of Microorganisms (GCM) 10K type strain sequencing project: providing services to taxonomists for standard genome sequencing and annotation.</title>
        <authorList>
            <consortium name="The Broad Institute Genomics Platform"/>
            <consortium name="The Broad Institute Genome Sequencing Center for Infectious Disease"/>
            <person name="Wu L."/>
            <person name="Ma J."/>
        </authorList>
    </citation>
    <scope>NUCLEOTIDE SEQUENCE [LARGE SCALE GENOMIC DNA]</scope>
    <source>
        <strain evidence="10 11">JCM 14917</strain>
    </source>
</reference>
<comment type="similarity">
    <text evidence="1">Belongs to the glycosyltransferase group 1 family. MshA subfamily.</text>
</comment>
<dbReference type="InterPro" id="IPR028098">
    <property type="entry name" value="Glyco_trans_4-like_N"/>
</dbReference>
<keyword evidence="5" id="KW-0460">Magnesium</keyword>
<keyword evidence="11" id="KW-1185">Reference proteome</keyword>
<dbReference type="PANTHER" id="PTHR45947:SF3">
    <property type="entry name" value="SULFOQUINOVOSYL TRANSFERASE SQD2"/>
    <property type="match status" value="1"/>
</dbReference>
<protein>
    <recommendedName>
        <fullName evidence="7">D-inositol-3-phosphate glycosyltransferase</fullName>
        <ecNumber evidence="7">2.4.1.250</ecNumber>
    </recommendedName>
</protein>
<accession>A0ABN3AT56</accession>
<gene>
    <name evidence="10" type="primary">mshA</name>
    <name evidence="10" type="ORF">GCM10009784_11320</name>
</gene>
<feature type="domain" description="Glycosyltransferase subfamily 4-like N-terminal" evidence="9">
    <location>
        <begin position="26"/>
        <end position="205"/>
    </location>
</feature>
<dbReference type="EMBL" id="BAAAON010000001">
    <property type="protein sequence ID" value="GAA2174161.1"/>
    <property type="molecule type" value="Genomic_DNA"/>
</dbReference>
<comment type="catalytic activity">
    <reaction evidence="6">
        <text>1D-myo-inositol 3-phosphate + UDP-N-acetyl-alpha-D-glucosamine = 1D-myo-inositol 2-acetamido-2-deoxy-alpha-D-glucopyranoside 3-phosphate + UDP + H(+)</text>
        <dbReference type="Rhea" id="RHEA:26188"/>
        <dbReference type="ChEBI" id="CHEBI:15378"/>
        <dbReference type="ChEBI" id="CHEBI:57705"/>
        <dbReference type="ChEBI" id="CHEBI:58223"/>
        <dbReference type="ChEBI" id="CHEBI:58401"/>
        <dbReference type="ChEBI" id="CHEBI:58892"/>
        <dbReference type="EC" id="2.4.1.250"/>
    </reaction>
</comment>
<dbReference type="RefSeq" id="WP_346027779.1">
    <property type="nucleotide sequence ID" value="NZ_BAAAON010000001.1"/>
</dbReference>
<dbReference type="NCBIfam" id="TIGR03449">
    <property type="entry name" value="mycothiol_MshA"/>
    <property type="match status" value="1"/>
</dbReference>
<dbReference type="Gene3D" id="3.40.50.2000">
    <property type="entry name" value="Glycogen Phosphorylase B"/>
    <property type="match status" value="2"/>
</dbReference>
<keyword evidence="4" id="KW-0479">Metal-binding</keyword>
<evidence type="ECO:0000256" key="5">
    <source>
        <dbReference type="ARBA" id="ARBA00022842"/>
    </source>
</evidence>
<dbReference type="Proteomes" id="UP001500974">
    <property type="component" value="Unassembled WGS sequence"/>
</dbReference>
<dbReference type="InterPro" id="IPR001296">
    <property type="entry name" value="Glyco_trans_1"/>
</dbReference>
<dbReference type="Pfam" id="PF13439">
    <property type="entry name" value="Glyco_transf_4"/>
    <property type="match status" value="1"/>
</dbReference>
<evidence type="ECO:0000256" key="4">
    <source>
        <dbReference type="ARBA" id="ARBA00022723"/>
    </source>
</evidence>
<evidence type="ECO:0000313" key="10">
    <source>
        <dbReference type="EMBL" id="GAA2174161.1"/>
    </source>
</evidence>
<dbReference type="InterPro" id="IPR017814">
    <property type="entry name" value="Mycothiol_biosynthesis_MshA"/>
</dbReference>
<dbReference type="PANTHER" id="PTHR45947">
    <property type="entry name" value="SULFOQUINOVOSYL TRANSFERASE SQD2"/>
    <property type="match status" value="1"/>
</dbReference>
<evidence type="ECO:0000313" key="11">
    <source>
        <dbReference type="Proteomes" id="UP001500974"/>
    </source>
</evidence>
<evidence type="ECO:0000256" key="3">
    <source>
        <dbReference type="ARBA" id="ARBA00022679"/>
    </source>
</evidence>
<dbReference type="Pfam" id="PF00534">
    <property type="entry name" value="Glycos_transf_1"/>
    <property type="match status" value="1"/>
</dbReference>
<sequence>MTPVKRVAMLSLHTSPFDQPGGGDAGGMNVYVRSVALELAKVGIDVEIFTRAAADGQPHIEELGPGVLVRHLIAGPTRRVPKEVLPQLSDDLADAIADATDLLADGHFDVIHSHYWVSGIVGLTVAKSLNLPLVHSMHTMARVKNLRLHAGGVREPESRISGEQTIVNDADRLIANTSTEAAELESLYGAAAEKVDIVAPGVDLDIFNALDRPASRSGLSFSAETFHVVFAGRIQKLKGPHLLVEAAADLLARRPDIPLQVSIIGSGSGPEALELRPLINRLGLQDVVRLYPPVLPEQLAHWFRAADVVAMPSYSESFGLVALEAQACGTPVLAANVGGLPQAISAGRTGVLVDGHGAALWSAALEVLHDDGAMRRTLGTNAAVHALAFGWQRTALFTAQSYRTAVEQYEGAPAL</sequence>
<evidence type="ECO:0000259" key="8">
    <source>
        <dbReference type="Pfam" id="PF00534"/>
    </source>
</evidence>
<keyword evidence="2" id="KW-0328">Glycosyltransferase</keyword>
<feature type="domain" description="Glycosyl transferase family 1" evidence="8">
    <location>
        <begin position="215"/>
        <end position="382"/>
    </location>
</feature>